<reference evidence="2" key="1">
    <citation type="submission" date="2022-12" db="EMBL/GenBank/DDBJ databases">
        <title>Genome assemblies of Blomia tropicalis.</title>
        <authorList>
            <person name="Cui Y."/>
        </authorList>
    </citation>
    <scope>NUCLEOTIDE SEQUENCE</scope>
    <source>
        <tissue evidence="2">Adult mites</tissue>
    </source>
</reference>
<feature type="coiled-coil region" evidence="1">
    <location>
        <begin position="119"/>
        <end position="298"/>
    </location>
</feature>
<gene>
    <name evidence="2" type="ORF">RDWZM_003053</name>
</gene>
<protein>
    <submittedName>
        <fullName evidence="2">Uncharacterized protein</fullName>
    </submittedName>
</protein>
<dbReference type="EMBL" id="JAPWDV010000001">
    <property type="protein sequence ID" value="KAJ6224508.1"/>
    <property type="molecule type" value="Genomic_DNA"/>
</dbReference>
<feature type="coiled-coil region" evidence="1">
    <location>
        <begin position="370"/>
        <end position="493"/>
    </location>
</feature>
<keyword evidence="3" id="KW-1185">Reference proteome</keyword>
<evidence type="ECO:0000313" key="3">
    <source>
        <dbReference type="Proteomes" id="UP001142055"/>
    </source>
</evidence>
<dbReference type="GO" id="GO:0035735">
    <property type="term" value="P:intraciliary transport involved in cilium assembly"/>
    <property type="evidence" value="ECO:0007669"/>
    <property type="project" value="TreeGrafter"/>
</dbReference>
<evidence type="ECO:0000256" key="1">
    <source>
        <dbReference type="SAM" id="Coils"/>
    </source>
</evidence>
<dbReference type="GO" id="GO:0030992">
    <property type="term" value="C:intraciliary transport particle B"/>
    <property type="evidence" value="ECO:0007669"/>
    <property type="project" value="InterPro"/>
</dbReference>
<organism evidence="2 3">
    <name type="scientific">Blomia tropicalis</name>
    <name type="common">Mite</name>
    <dbReference type="NCBI Taxonomy" id="40697"/>
    <lineage>
        <taxon>Eukaryota</taxon>
        <taxon>Metazoa</taxon>
        <taxon>Ecdysozoa</taxon>
        <taxon>Arthropoda</taxon>
        <taxon>Chelicerata</taxon>
        <taxon>Arachnida</taxon>
        <taxon>Acari</taxon>
        <taxon>Acariformes</taxon>
        <taxon>Sarcoptiformes</taxon>
        <taxon>Astigmata</taxon>
        <taxon>Glycyphagoidea</taxon>
        <taxon>Echimyopodidae</taxon>
        <taxon>Blomia</taxon>
    </lineage>
</organism>
<dbReference type="OMA" id="RYWEELM"/>
<dbReference type="Proteomes" id="UP001142055">
    <property type="component" value="Chromosome 1"/>
</dbReference>
<name>A0A9Q0MDY7_BLOTA</name>
<evidence type="ECO:0000313" key="2">
    <source>
        <dbReference type="EMBL" id="KAJ6224508.1"/>
    </source>
</evidence>
<dbReference type="PANTHER" id="PTHR31432:SF0">
    <property type="entry name" value="INTRAFLAGELLAR TRANSPORT PROTEIN 74 HOMOLOG"/>
    <property type="match status" value="1"/>
</dbReference>
<keyword evidence="1" id="KW-0175">Coiled coil</keyword>
<dbReference type="InterPro" id="IPR029602">
    <property type="entry name" value="IFT74"/>
</dbReference>
<proteinExistence type="predicted"/>
<dbReference type="AlphaFoldDB" id="A0A9Q0MDY7"/>
<dbReference type="GO" id="GO:0005929">
    <property type="term" value="C:cilium"/>
    <property type="evidence" value="ECO:0007669"/>
    <property type="project" value="TreeGrafter"/>
</dbReference>
<sequence>MDSAKTGLARPISTRPLSSARAMTNTGLIAPKSSRGKTALRRQIQDKSYFIGLLRSKINEINNEKNVLMRECDIMGKEEARIGVYRQKAETLAKELNDLNLDLITYNEFIDRIRMGDDINGLRNIINDIKNENEILTANLENDFSQLKNMERIAKANEEELQKILDNINTIKSQFTIEQRAEYESMQSMNEDLGRECLSLKNEIEIWNNKKSAIESKITNDESIIRMEMLQLISKLRHLERQKNELINTDSSEENERGHLLAQVKRDNAYISNLESKIEEYTKLIDDVNNEIEFYRDGEKVAKFSDLKQKEKMHESFMTSFTSERDKLLSQTEVVNNEINDMSSKLSRALKYLAMLQQIGDVSSGTYNILNELIIQKRKLELDLYKIRQQKIKAETDKDNLSAKIDKVQENINLYSDIGKLKKQMELKLANTNKKVENIKNEIAQVRLQIESSNSEIREIRLELERNPTYAEVKQLESELKSLLQVNETLRSNDSSRMMDEIKNVALESTKKYNQSLLGF</sequence>
<comment type="caution">
    <text evidence="2">The sequence shown here is derived from an EMBL/GenBank/DDBJ whole genome shotgun (WGS) entry which is preliminary data.</text>
</comment>
<accession>A0A9Q0MDY7</accession>
<dbReference type="PANTHER" id="PTHR31432">
    <property type="entry name" value="INTRAFLAGELLAR TRANSPORT PROTEIN 74 HOMOLOG"/>
    <property type="match status" value="1"/>
</dbReference>
<dbReference type="GO" id="GO:0048487">
    <property type="term" value="F:beta-tubulin binding"/>
    <property type="evidence" value="ECO:0007669"/>
    <property type="project" value="InterPro"/>
</dbReference>